<dbReference type="Proteomes" id="UP000176682">
    <property type="component" value="Unassembled WGS sequence"/>
</dbReference>
<keyword evidence="6 7" id="KW-0472">Membrane</keyword>
<feature type="transmembrane region" description="Helical" evidence="7">
    <location>
        <begin position="21"/>
        <end position="43"/>
    </location>
</feature>
<evidence type="ECO:0000256" key="5">
    <source>
        <dbReference type="ARBA" id="ARBA00022989"/>
    </source>
</evidence>
<feature type="transmembrane region" description="Helical" evidence="7">
    <location>
        <begin position="148"/>
        <end position="168"/>
    </location>
</feature>
<keyword evidence="5 7" id="KW-1133">Transmembrane helix</keyword>
<organism evidence="9 10">
    <name type="scientific">Candidatus Collierbacteria bacterium RIFOXYB1_FULL_49_13</name>
    <dbReference type="NCBI Taxonomy" id="1817728"/>
    <lineage>
        <taxon>Bacteria</taxon>
        <taxon>Candidatus Collieribacteriota</taxon>
    </lineage>
</organism>
<evidence type="ECO:0000256" key="1">
    <source>
        <dbReference type="ARBA" id="ARBA00004651"/>
    </source>
</evidence>
<evidence type="ECO:0000313" key="9">
    <source>
        <dbReference type="EMBL" id="OGD79103.1"/>
    </source>
</evidence>
<evidence type="ECO:0000256" key="7">
    <source>
        <dbReference type="RuleBase" id="RU367016"/>
    </source>
</evidence>
<evidence type="ECO:0000256" key="6">
    <source>
        <dbReference type="ARBA" id="ARBA00023136"/>
    </source>
</evidence>
<comment type="subcellular location">
    <subcellularLocation>
        <location evidence="1 7">Cell membrane</location>
        <topology evidence="1 7">Multi-pass membrane protein</topology>
    </subcellularLocation>
</comment>
<keyword evidence="3 7" id="KW-1003">Cell membrane</keyword>
<feature type="transmembrane region" description="Helical" evidence="7">
    <location>
        <begin position="180"/>
        <end position="198"/>
    </location>
</feature>
<evidence type="ECO:0000256" key="3">
    <source>
        <dbReference type="ARBA" id="ARBA00022475"/>
    </source>
</evidence>
<feature type="domain" description="VTT" evidence="8">
    <location>
        <begin position="43"/>
        <end position="168"/>
    </location>
</feature>
<dbReference type="PANTHER" id="PTHR30353">
    <property type="entry name" value="INNER MEMBRANE PROTEIN DEDA-RELATED"/>
    <property type="match status" value="1"/>
</dbReference>
<gene>
    <name evidence="9" type="ORF">A2368_00875</name>
</gene>
<protein>
    <recommendedName>
        <fullName evidence="8">VTT domain-containing protein</fullName>
    </recommendedName>
</protein>
<dbReference type="PANTHER" id="PTHR30353:SF0">
    <property type="entry name" value="TRANSMEMBRANE PROTEIN"/>
    <property type="match status" value="1"/>
</dbReference>
<dbReference type="Pfam" id="PF09335">
    <property type="entry name" value="VTT_dom"/>
    <property type="match status" value="1"/>
</dbReference>
<reference evidence="9 10" key="1">
    <citation type="journal article" date="2016" name="Nat. Commun.">
        <title>Thousands of microbial genomes shed light on interconnected biogeochemical processes in an aquifer system.</title>
        <authorList>
            <person name="Anantharaman K."/>
            <person name="Brown C.T."/>
            <person name="Hug L.A."/>
            <person name="Sharon I."/>
            <person name="Castelle C.J."/>
            <person name="Probst A.J."/>
            <person name="Thomas B.C."/>
            <person name="Singh A."/>
            <person name="Wilkins M.J."/>
            <person name="Karaoz U."/>
            <person name="Brodie E.L."/>
            <person name="Williams K.H."/>
            <person name="Hubbard S.S."/>
            <person name="Banfield J.F."/>
        </authorList>
    </citation>
    <scope>NUCLEOTIDE SEQUENCE [LARGE SCALE GENOMIC DNA]</scope>
</reference>
<comment type="similarity">
    <text evidence="2 7">Belongs to the DedA family.</text>
</comment>
<dbReference type="InterPro" id="IPR032816">
    <property type="entry name" value="VTT_dom"/>
</dbReference>
<dbReference type="GO" id="GO:0005886">
    <property type="term" value="C:plasma membrane"/>
    <property type="evidence" value="ECO:0007669"/>
    <property type="project" value="UniProtKB-SubCell"/>
</dbReference>
<dbReference type="EMBL" id="MFAM01000026">
    <property type="protein sequence ID" value="OGD79103.1"/>
    <property type="molecule type" value="Genomic_DNA"/>
</dbReference>
<proteinExistence type="inferred from homology"/>
<accession>A0A1F5FHL8</accession>
<dbReference type="AlphaFoldDB" id="A0A1F5FHL8"/>
<evidence type="ECO:0000256" key="4">
    <source>
        <dbReference type="ARBA" id="ARBA00022692"/>
    </source>
</evidence>
<sequence>MDINQILGLIRDFNLEEIIQTVGYLGLFGIVFAESGLFFGFFFPGDSLLFTAGLLASQGLFNIWLLAPLMALAAVLGDSAGFWTGEKLGGWLMKQKDSWFFKKEYLLRAQTFYEKHGGKTLILARFMPAIRTFAPIAAGMANMNYRKFLSFNIIGGITWGIGMTVAGYTLGRIIPDVDKYLLPIILVIVLVSVIPAIMHMRGEETKEGKGFSLAFRIKVFLLKLVGRETE</sequence>
<evidence type="ECO:0000313" key="10">
    <source>
        <dbReference type="Proteomes" id="UP000176682"/>
    </source>
</evidence>
<evidence type="ECO:0000256" key="2">
    <source>
        <dbReference type="ARBA" id="ARBA00010792"/>
    </source>
</evidence>
<keyword evidence="4 7" id="KW-0812">Transmembrane</keyword>
<comment type="caution">
    <text evidence="9">The sequence shown here is derived from an EMBL/GenBank/DDBJ whole genome shotgun (WGS) entry which is preliminary data.</text>
</comment>
<name>A0A1F5FHL8_9BACT</name>
<dbReference type="InterPro" id="IPR032818">
    <property type="entry name" value="DedA-like"/>
</dbReference>
<feature type="transmembrane region" description="Helical" evidence="7">
    <location>
        <begin position="63"/>
        <end position="84"/>
    </location>
</feature>
<evidence type="ECO:0000259" key="8">
    <source>
        <dbReference type="Pfam" id="PF09335"/>
    </source>
</evidence>